<accession>A0A9P0XFT6</accession>
<proteinExistence type="predicted"/>
<dbReference type="Proteomes" id="UP001152562">
    <property type="component" value="Unassembled WGS sequence"/>
</dbReference>
<organism evidence="1 2">
    <name type="scientific">Pieris brassicae</name>
    <name type="common">White butterfly</name>
    <name type="synonym">Large white butterfly</name>
    <dbReference type="NCBI Taxonomy" id="7116"/>
    <lineage>
        <taxon>Eukaryota</taxon>
        <taxon>Metazoa</taxon>
        <taxon>Ecdysozoa</taxon>
        <taxon>Arthropoda</taxon>
        <taxon>Hexapoda</taxon>
        <taxon>Insecta</taxon>
        <taxon>Pterygota</taxon>
        <taxon>Neoptera</taxon>
        <taxon>Endopterygota</taxon>
        <taxon>Lepidoptera</taxon>
        <taxon>Glossata</taxon>
        <taxon>Ditrysia</taxon>
        <taxon>Papilionoidea</taxon>
        <taxon>Pieridae</taxon>
        <taxon>Pierinae</taxon>
        <taxon>Pieris</taxon>
    </lineage>
</organism>
<protein>
    <recommendedName>
        <fullName evidence="3">N-acetyltransferase domain-containing protein</fullName>
    </recommendedName>
</protein>
<dbReference type="EMBL" id="CALOZG010000029">
    <property type="protein sequence ID" value="CAH4033235.1"/>
    <property type="molecule type" value="Genomic_DNA"/>
</dbReference>
<comment type="caution">
    <text evidence="1">The sequence shown here is derived from an EMBL/GenBank/DDBJ whole genome shotgun (WGS) entry which is preliminary data.</text>
</comment>
<dbReference type="Gene3D" id="3.40.630.30">
    <property type="match status" value="1"/>
</dbReference>
<dbReference type="PANTHER" id="PTHR20905">
    <property type="entry name" value="N-ACETYLTRANSFERASE-RELATED"/>
    <property type="match status" value="1"/>
</dbReference>
<dbReference type="PANTHER" id="PTHR20905:SF1">
    <property type="entry name" value="AT07410P-RELATED"/>
    <property type="match status" value="1"/>
</dbReference>
<evidence type="ECO:0008006" key="3">
    <source>
        <dbReference type="Google" id="ProtNLM"/>
    </source>
</evidence>
<reference evidence="1" key="1">
    <citation type="submission" date="2022-05" db="EMBL/GenBank/DDBJ databases">
        <authorList>
            <person name="Okamura Y."/>
        </authorList>
    </citation>
    <scope>NUCLEOTIDE SEQUENCE</scope>
</reference>
<dbReference type="SUPFAM" id="SSF55729">
    <property type="entry name" value="Acyl-CoA N-acyltransferases (Nat)"/>
    <property type="match status" value="1"/>
</dbReference>
<evidence type="ECO:0000313" key="2">
    <source>
        <dbReference type="Proteomes" id="UP001152562"/>
    </source>
</evidence>
<gene>
    <name evidence="1" type="ORF">PIBRA_LOCUS9544</name>
</gene>
<sequence length="215" mass="24809">MAFSVSPITENDVEAVLKFMKRTFYVDEPIYKAVGYCTSENDDTFDSDEYCRHILPGVSFQAKDNDGNIIGALLCDICPVANPTIYTHALRDCRSPRYKTIIQMCIVREMLTEIWSKFPNDVNLIEVKMASTDSQWRNKGVMNRLMIEVENAAKENNIRLLRMETSSAYSAKSAERRGFKCIFKRLYTDLQFDGKPFIVTEPPHVDDRVYVKELF</sequence>
<dbReference type="OrthoDB" id="6605633at2759"/>
<name>A0A9P0XFT6_PIEBR</name>
<keyword evidence="2" id="KW-1185">Reference proteome</keyword>
<dbReference type="GO" id="GO:0008080">
    <property type="term" value="F:N-acetyltransferase activity"/>
    <property type="evidence" value="ECO:0007669"/>
    <property type="project" value="TreeGrafter"/>
</dbReference>
<evidence type="ECO:0000313" key="1">
    <source>
        <dbReference type="EMBL" id="CAH4033235.1"/>
    </source>
</evidence>
<dbReference type="InterPro" id="IPR016181">
    <property type="entry name" value="Acyl_CoA_acyltransferase"/>
</dbReference>
<dbReference type="AlphaFoldDB" id="A0A9P0XFT6"/>